<dbReference type="AlphaFoldDB" id="A0AAW9QSS4"/>
<name>A0AAW9QSS4_9CHRO</name>
<keyword evidence="3" id="KW-0378">Hydrolase</keyword>
<dbReference type="CDD" id="cd18785">
    <property type="entry name" value="SF2_C"/>
    <property type="match status" value="1"/>
</dbReference>
<dbReference type="RefSeq" id="WP_332867426.1">
    <property type="nucleotide sequence ID" value="NZ_JBAFSM010000067.1"/>
</dbReference>
<feature type="domain" description="Helicase C-terminal" evidence="2">
    <location>
        <begin position="771"/>
        <end position="966"/>
    </location>
</feature>
<dbReference type="InterPro" id="IPR001650">
    <property type="entry name" value="Helicase_C-like"/>
</dbReference>
<reference evidence="3 4" key="1">
    <citation type="submission" date="2024-01" db="EMBL/GenBank/DDBJ databases">
        <title>Genomic insights into the taxonomy and metabolism of the cyanobacterium Pannus brasiliensis CCIBt3594.</title>
        <authorList>
            <person name="Machado M."/>
            <person name="Botero N.B."/>
            <person name="Andreote A.P.D."/>
            <person name="Feitosa A.M.T."/>
            <person name="Popin R."/>
            <person name="Sivonen K."/>
            <person name="Fiore M.F."/>
        </authorList>
    </citation>
    <scope>NUCLEOTIDE SEQUENCE [LARGE SCALE GENOMIC DNA]</scope>
    <source>
        <strain evidence="3 4">CCIBt3594</strain>
    </source>
</reference>
<organism evidence="3 4">
    <name type="scientific">Pannus brasiliensis CCIBt3594</name>
    <dbReference type="NCBI Taxonomy" id="1427578"/>
    <lineage>
        <taxon>Bacteria</taxon>
        <taxon>Bacillati</taxon>
        <taxon>Cyanobacteriota</taxon>
        <taxon>Cyanophyceae</taxon>
        <taxon>Oscillatoriophycideae</taxon>
        <taxon>Chroococcales</taxon>
        <taxon>Microcystaceae</taxon>
        <taxon>Pannus</taxon>
    </lineage>
</organism>
<dbReference type="GO" id="GO:0004386">
    <property type="term" value="F:helicase activity"/>
    <property type="evidence" value="ECO:0007669"/>
    <property type="project" value="UniProtKB-KW"/>
</dbReference>
<proteinExistence type="predicted"/>
<dbReference type="InterPro" id="IPR027417">
    <property type="entry name" value="P-loop_NTPase"/>
</dbReference>
<dbReference type="PROSITE" id="PS51194">
    <property type="entry name" value="HELICASE_CTER"/>
    <property type="match status" value="1"/>
</dbReference>
<gene>
    <name evidence="3" type="primary">drmA</name>
    <name evidence="3" type="ORF">V0288_22700</name>
</gene>
<keyword evidence="3" id="KW-0067">ATP-binding</keyword>
<dbReference type="Proteomes" id="UP001328733">
    <property type="component" value="Unassembled WGS sequence"/>
</dbReference>
<accession>A0AAW9QSS4</accession>
<evidence type="ECO:0000313" key="4">
    <source>
        <dbReference type="Proteomes" id="UP001328733"/>
    </source>
</evidence>
<evidence type="ECO:0000259" key="2">
    <source>
        <dbReference type="PROSITE" id="PS51194"/>
    </source>
</evidence>
<keyword evidence="3" id="KW-0347">Helicase</keyword>
<keyword evidence="4" id="KW-1185">Reference proteome</keyword>
<feature type="region of interest" description="Disordered" evidence="1">
    <location>
        <begin position="53"/>
        <end position="77"/>
    </location>
</feature>
<dbReference type="EMBL" id="JBAFSM010000067">
    <property type="protein sequence ID" value="MEG3439955.1"/>
    <property type="molecule type" value="Genomic_DNA"/>
</dbReference>
<keyword evidence="3" id="KW-0547">Nucleotide-binding</keyword>
<protein>
    <submittedName>
        <fullName evidence="3">DISARM system helicase DrmA</fullName>
    </submittedName>
</protein>
<dbReference type="SUPFAM" id="SSF52540">
    <property type="entry name" value="P-loop containing nucleoside triphosphate hydrolases"/>
    <property type="match status" value="2"/>
</dbReference>
<comment type="caution">
    <text evidence="3">The sequence shown here is derived from an EMBL/GenBank/DDBJ whole genome shotgun (WGS) entry which is preliminary data.</text>
</comment>
<dbReference type="NCBIfam" id="NF038325">
    <property type="entry name" value="DISARM_DrmAS"/>
    <property type="match status" value="1"/>
</dbReference>
<evidence type="ECO:0000256" key="1">
    <source>
        <dbReference type="SAM" id="MobiDB-lite"/>
    </source>
</evidence>
<evidence type="ECO:0000313" key="3">
    <source>
        <dbReference type="EMBL" id="MEG3439955.1"/>
    </source>
</evidence>
<dbReference type="Gene3D" id="3.40.50.300">
    <property type="entry name" value="P-loop containing nucleotide triphosphate hydrolases"/>
    <property type="match status" value="1"/>
</dbReference>
<sequence length="1108" mass="123810">MTTPVQVRSQLLRALELDLVGPPDDDSAHREEILTQAPSKWYLTGFLAPRGLSDDTAEEGVEEMSVGGEDNSPPEATTAKKALFPSSMGLTVFIPADTENLQITVHWADYYPIILPEPPESIEEESTEENAKPLEGWQRKPREITLTVPPKNDTIELAESEGLKLVIKQRSIRFSHLPDGTSSLSVFLVNSRPAPKSTDTAFIFQTRLTLHHAGGFVPRVNPRGFQSLDNDEAIAALQYRHDYEFVVGHNVSTRAEVIGNTCRTVHTDWLPVSEVPRVAPAPIPGVELGMETLAAMGDIGKMQDGLAPLVTEYGDWIIHQRATPIEPSESVPIAKNLLDRAEVARTRIAEGIDLLEDPDIFYAFRLANRAIALARKQQICQEKNCTIESIEEPKWRPFQLAFILLNLASIADSEHDDRQTVDLLFFPTGGGKTEAYLGLAAFTLILRRLKNPGITSAGVSVLMRYTLRLLTLDQLERASRLICALELERQRDLDRLGAWPFEIGLWVGQNATPNKMGQKGDKDEHSAYSRTVAFQKDPKSKPGPIPLERCPWCGESFKPSSFQLFPHDKPKELKIFCTNRRCDFQGDRSLPIVAVDESIYRRLPCFIIATVDKFASLPWVGQTASLFGRVTHFKDGEGFSSAADGGGSGRRLDSYLPPPDLIVQDELHLISGPLGTMVGLYETAIGALCCTPKIIASTATVRRAGQQIRALFNRSQVDVFPPPGPDRHDSFFARTVPIEESSGRLYVGVGATGRSLKVILLRVYLALLAASEKQWELAGGKKNPDNPADPYMTLLGYFNSLRELGGSRRIVEDEVNNRLNKYGERLRYGEIDGYFANRKIDDEPEELTSRVSTNKIANTKRRLSLPYSEKERVDIALATNMISVGLDIVRLGLMVVLGQPKTAAEYIQATSRVGREINKPGLVVTLFNIHRPRDRSHYERFVDWHTNFYRAVEATSVTPFSERALDRGLAGVTVALSRLLIPEMTEPIGASRIVERRADLDRVVEIVTRRAIEHGNLSSERVDRLREKVRNDVLDLLDTWQKIAERETRLQYQTEIDTAVPLLLDAADPNAEKKPFDHQKFKAGRSLRDVEYTVKLRVRDPDGQDVEE</sequence>
<dbReference type="Pfam" id="PF00271">
    <property type="entry name" value="Helicase_C"/>
    <property type="match status" value="1"/>
</dbReference>